<dbReference type="AlphaFoldDB" id="A0AAD3Y4C8"/>
<accession>A0AAD3Y4C8</accession>
<evidence type="ECO:0000313" key="1">
    <source>
        <dbReference type="EMBL" id="GMH29112.1"/>
    </source>
</evidence>
<gene>
    <name evidence="1" type="ORF">Nepgr_030955</name>
</gene>
<dbReference type="Proteomes" id="UP001279734">
    <property type="component" value="Unassembled WGS sequence"/>
</dbReference>
<proteinExistence type="predicted"/>
<keyword evidence="2" id="KW-1185">Reference proteome</keyword>
<name>A0AAD3Y4C8_NEPGR</name>
<sequence length="71" mass="7997">MPVSLKWRVPFGIPEMDILFSFPGLERSGIVRIDEIEHNVWNGANLPSCLLWLSPFGYPGMVGLFGFQGME</sequence>
<evidence type="ECO:0000313" key="2">
    <source>
        <dbReference type="Proteomes" id="UP001279734"/>
    </source>
</evidence>
<protein>
    <submittedName>
        <fullName evidence="1">Uncharacterized protein</fullName>
    </submittedName>
</protein>
<reference evidence="1" key="1">
    <citation type="submission" date="2023-05" db="EMBL/GenBank/DDBJ databases">
        <title>Nepenthes gracilis genome sequencing.</title>
        <authorList>
            <person name="Fukushima K."/>
        </authorList>
    </citation>
    <scope>NUCLEOTIDE SEQUENCE</scope>
    <source>
        <strain evidence="1">SING2019-196</strain>
    </source>
</reference>
<comment type="caution">
    <text evidence="1">The sequence shown here is derived from an EMBL/GenBank/DDBJ whole genome shotgun (WGS) entry which is preliminary data.</text>
</comment>
<dbReference type="EMBL" id="BSYO01000035">
    <property type="protein sequence ID" value="GMH29112.1"/>
    <property type="molecule type" value="Genomic_DNA"/>
</dbReference>
<organism evidence="1 2">
    <name type="scientific">Nepenthes gracilis</name>
    <name type="common">Slender pitcher plant</name>
    <dbReference type="NCBI Taxonomy" id="150966"/>
    <lineage>
        <taxon>Eukaryota</taxon>
        <taxon>Viridiplantae</taxon>
        <taxon>Streptophyta</taxon>
        <taxon>Embryophyta</taxon>
        <taxon>Tracheophyta</taxon>
        <taxon>Spermatophyta</taxon>
        <taxon>Magnoliopsida</taxon>
        <taxon>eudicotyledons</taxon>
        <taxon>Gunneridae</taxon>
        <taxon>Pentapetalae</taxon>
        <taxon>Caryophyllales</taxon>
        <taxon>Nepenthaceae</taxon>
        <taxon>Nepenthes</taxon>
    </lineage>
</organism>